<protein>
    <submittedName>
        <fullName evidence="6">Putative hemolysin</fullName>
    </submittedName>
</protein>
<dbReference type="Proteomes" id="UP000244240">
    <property type="component" value="Unassembled WGS sequence"/>
</dbReference>
<evidence type="ECO:0000256" key="5">
    <source>
        <dbReference type="ARBA" id="ARBA00023315"/>
    </source>
</evidence>
<keyword evidence="3" id="KW-0808">Transferase</keyword>
<evidence type="ECO:0000256" key="4">
    <source>
        <dbReference type="ARBA" id="ARBA00023098"/>
    </source>
</evidence>
<comment type="pathway">
    <text evidence="1">Lipid metabolism.</text>
</comment>
<dbReference type="SUPFAM" id="SSF55729">
    <property type="entry name" value="Acyl-CoA N-acyltransferases (Nat)"/>
    <property type="match status" value="1"/>
</dbReference>
<name>A0A2T6C7U9_9BACL</name>
<keyword evidence="5" id="KW-0012">Acyltransferase</keyword>
<evidence type="ECO:0000256" key="3">
    <source>
        <dbReference type="ARBA" id="ARBA00022679"/>
    </source>
</evidence>
<dbReference type="AlphaFoldDB" id="A0A2T6C7U9"/>
<dbReference type="Pfam" id="PF13444">
    <property type="entry name" value="Acetyltransf_5"/>
    <property type="match status" value="1"/>
</dbReference>
<keyword evidence="2" id="KW-0444">Lipid biosynthesis</keyword>
<evidence type="ECO:0000313" key="6">
    <source>
        <dbReference type="EMBL" id="PTX64372.1"/>
    </source>
</evidence>
<evidence type="ECO:0000256" key="1">
    <source>
        <dbReference type="ARBA" id="ARBA00005189"/>
    </source>
</evidence>
<dbReference type="InterPro" id="IPR016181">
    <property type="entry name" value="Acyl_CoA_acyltransferase"/>
</dbReference>
<dbReference type="GO" id="GO:0006629">
    <property type="term" value="P:lipid metabolic process"/>
    <property type="evidence" value="ECO:0007669"/>
    <property type="project" value="UniProtKB-KW"/>
</dbReference>
<evidence type="ECO:0000256" key="2">
    <source>
        <dbReference type="ARBA" id="ARBA00022516"/>
    </source>
</evidence>
<sequence length="250" mass="28978">MTMTENARLTVKLARSEEELERVFRLRYEVFVEEGNATGLSRSSRMEQDRFDPVCDHLMVRKEPEGEVVGTYRLLPGDRAMQHGGFYSETEFDLGAFRTKMPETLELGRSCVAEGYRDGRVIRMLWSGIADYLRMNGYRYLIGCANLYPDGMESLNRLYTHLCQTGVLTQEYGIHPHSDHRIPRLSLLSELPDEKEIMRILPPLMKGYRWLGAKIGGDPAYDPNFGSYDFFVILHNANVMKKYRSRFLNR</sequence>
<comment type="caution">
    <text evidence="6">The sequence shown here is derived from an EMBL/GenBank/DDBJ whole genome shotgun (WGS) entry which is preliminary data.</text>
</comment>
<dbReference type="InterPro" id="IPR052351">
    <property type="entry name" value="Ornithine_N-alpha-AT"/>
</dbReference>
<dbReference type="PANTHER" id="PTHR37323:SF1">
    <property type="entry name" value="L-ORNITHINE N(ALPHA)-ACYLTRANSFERASE"/>
    <property type="match status" value="1"/>
</dbReference>
<dbReference type="Gene3D" id="3.40.630.30">
    <property type="match status" value="1"/>
</dbReference>
<dbReference type="RefSeq" id="WP_245920651.1">
    <property type="nucleotide sequence ID" value="NZ_QBKR01000003.1"/>
</dbReference>
<dbReference type="GO" id="GO:0016746">
    <property type="term" value="F:acyltransferase activity"/>
    <property type="evidence" value="ECO:0007669"/>
    <property type="project" value="UniProtKB-KW"/>
</dbReference>
<dbReference type="EMBL" id="QBKR01000003">
    <property type="protein sequence ID" value="PTX64372.1"/>
    <property type="molecule type" value="Genomic_DNA"/>
</dbReference>
<gene>
    <name evidence="6" type="ORF">C8P63_103158</name>
</gene>
<organism evidence="6 7">
    <name type="scientific">Melghirimyces profundicolus</name>
    <dbReference type="NCBI Taxonomy" id="1242148"/>
    <lineage>
        <taxon>Bacteria</taxon>
        <taxon>Bacillati</taxon>
        <taxon>Bacillota</taxon>
        <taxon>Bacilli</taxon>
        <taxon>Bacillales</taxon>
        <taxon>Thermoactinomycetaceae</taxon>
        <taxon>Melghirimyces</taxon>
    </lineage>
</organism>
<proteinExistence type="predicted"/>
<keyword evidence="4" id="KW-0443">Lipid metabolism</keyword>
<keyword evidence="7" id="KW-1185">Reference proteome</keyword>
<evidence type="ECO:0000313" key="7">
    <source>
        <dbReference type="Proteomes" id="UP000244240"/>
    </source>
</evidence>
<accession>A0A2T6C7U9</accession>
<reference evidence="6 7" key="1">
    <citation type="submission" date="2018-04" db="EMBL/GenBank/DDBJ databases">
        <title>Genomic Encyclopedia of Archaeal and Bacterial Type Strains, Phase II (KMG-II): from individual species to whole genera.</title>
        <authorList>
            <person name="Goeker M."/>
        </authorList>
    </citation>
    <scope>NUCLEOTIDE SEQUENCE [LARGE SCALE GENOMIC DNA]</scope>
    <source>
        <strain evidence="6 7">DSM 45787</strain>
    </source>
</reference>
<dbReference type="PANTHER" id="PTHR37323">
    <property type="entry name" value="GCN5-RELATED N-ACETYLTRANSFERASE"/>
    <property type="match status" value="1"/>
</dbReference>